<dbReference type="HOGENOM" id="CLU_3136350_0_0_6"/>
<dbReference type="EMBL" id="CP001277">
    <property type="protein sequence ID" value="ACQ67954.1"/>
    <property type="molecule type" value="Genomic_DNA"/>
</dbReference>
<organism evidence="1 2">
    <name type="scientific">Hamiltonella defensa subsp. Acyrthosiphon pisum (strain 5AT)</name>
    <dbReference type="NCBI Taxonomy" id="572265"/>
    <lineage>
        <taxon>Bacteria</taxon>
        <taxon>Pseudomonadati</taxon>
        <taxon>Pseudomonadota</taxon>
        <taxon>Gammaproteobacteria</taxon>
        <taxon>Enterobacterales</taxon>
        <taxon>Enterobacteriaceae</taxon>
        <taxon>aphid secondary symbionts</taxon>
        <taxon>Candidatus Williamhamiltonella</taxon>
    </lineage>
</organism>
<name>C4K5W1_HAMD5</name>
<dbReference type="Proteomes" id="UP000002334">
    <property type="component" value="Chromosome"/>
</dbReference>
<gene>
    <name evidence="1" type="ordered locus">HDEF_1303</name>
</gene>
<sequence length="49" mass="5880">MKLMKQCQRPIGLFYIQSKTFDLNHHFKHSKKGHISNKLIVVRPEFLNQ</sequence>
<keyword evidence="2" id="KW-1185">Reference proteome</keyword>
<protein>
    <submittedName>
        <fullName evidence="1">Uncharacterized protein</fullName>
    </submittedName>
</protein>
<dbReference type="KEGG" id="hde:HDEF_1303"/>
<accession>C4K5W1</accession>
<evidence type="ECO:0000313" key="1">
    <source>
        <dbReference type="EMBL" id="ACQ67954.1"/>
    </source>
</evidence>
<evidence type="ECO:0000313" key="2">
    <source>
        <dbReference type="Proteomes" id="UP000002334"/>
    </source>
</evidence>
<proteinExistence type="predicted"/>
<dbReference type="STRING" id="572265.HDEF_1303"/>
<reference evidence="1 2" key="1">
    <citation type="journal article" date="2009" name="Proc. Natl. Acad. Sci. U.S.A.">
        <title>Hamiltonella defensa, genome evolution of protective bacterial endosymbiont from pathogenic ancestors.</title>
        <authorList>
            <person name="Degnan P.H."/>
            <person name="Yu Y."/>
            <person name="Sisneros N."/>
            <person name="Wing R.A."/>
            <person name="Moran N.A."/>
        </authorList>
    </citation>
    <scope>NUCLEOTIDE SEQUENCE [LARGE SCALE GENOMIC DNA]</scope>
    <source>
        <strain evidence="2">5AT</strain>
    </source>
</reference>
<dbReference type="AlphaFoldDB" id="C4K5W1"/>